<organism evidence="2">
    <name type="scientific">Tetraselmis sp. GSL018</name>
    <dbReference type="NCBI Taxonomy" id="582737"/>
    <lineage>
        <taxon>Eukaryota</taxon>
        <taxon>Viridiplantae</taxon>
        <taxon>Chlorophyta</taxon>
        <taxon>core chlorophytes</taxon>
        <taxon>Chlorodendrophyceae</taxon>
        <taxon>Chlorodendrales</taxon>
        <taxon>Chlorodendraceae</taxon>
        <taxon>Tetraselmis</taxon>
    </lineage>
</organism>
<evidence type="ECO:0000256" key="1">
    <source>
        <dbReference type="SAM" id="MobiDB-lite"/>
    </source>
</evidence>
<dbReference type="EMBL" id="GBEZ01001537">
    <property type="protein sequence ID" value="JAC83444.1"/>
    <property type="molecule type" value="Transcribed_RNA"/>
</dbReference>
<evidence type="ECO:0000313" key="2">
    <source>
        <dbReference type="EMBL" id="JAC83444.1"/>
    </source>
</evidence>
<proteinExistence type="predicted"/>
<gene>
    <name evidence="2" type="ORF">TSPGSL018_3353</name>
</gene>
<feature type="compositionally biased region" description="Acidic residues" evidence="1">
    <location>
        <begin position="405"/>
        <end position="415"/>
    </location>
</feature>
<dbReference type="AlphaFoldDB" id="A0A061SK62"/>
<name>A0A061SK62_9CHLO</name>
<accession>A0A061SK62</accession>
<protein>
    <submittedName>
        <fullName evidence="2">Uncharacterized protein</fullName>
    </submittedName>
</protein>
<feature type="compositionally biased region" description="Polar residues" evidence="1">
    <location>
        <begin position="334"/>
        <end position="346"/>
    </location>
</feature>
<feature type="region of interest" description="Disordered" evidence="1">
    <location>
        <begin position="315"/>
        <end position="425"/>
    </location>
</feature>
<feature type="compositionally biased region" description="Basic and acidic residues" evidence="1">
    <location>
        <begin position="351"/>
        <end position="371"/>
    </location>
</feature>
<sequence length="586" mass="63967">MARGKKMSPAQYQGHRPHMPSYITRFRANHSPRAPITVQQNGNGFDTSVANQAGITGAETLEEPVGLQCQASIGVSALEHKTVDPAREDNFLARTSPSTSSVPTVPRAIEHILDTDVCEYLSIKRVVEAVHKKFGHKNILTGLTPENSAKRTVFSDTKGKSTFSRVWRCNSHHVVGLRKWGVKCFKCKAETKITLLEDKKWVVCSDCGINCRHTRCAGGEEELTAWKCGCVPEVDMKQEPEHDVFPPGLEDHSDALPNEELLQGVTAVSTSRATETLGETTGEAAAVFKSGPCVDTCCYDPSNCFIAGAANSEPSPAVQELPQEAGPELATEPALSTVSRAVTATSPVRDPQLRSEIARGKRKVADKEDSPLHQAAAKQARAPPPRFEPLQSPCNKEEASRLAEVNDEGSDEEANSSDQNLRQRENHSCAWSCVGSVSMRGALKSAPPQAKRKECGLPKDNNPKGPELCLLFKENSKCKDVEGILRNEEQRHQLARKLWGNLLAIMEESKAQSTQELGDIEEAPHNMHKLQAPTKELIDGLQRLNVQIYCAIGSGGLTHNLKFLIRAANEVLSQLQVIASNVDAPY</sequence>
<reference evidence="2" key="1">
    <citation type="submission" date="2014-05" db="EMBL/GenBank/DDBJ databases">
        <title>The transcriptome of the halophilic microalga Tetraselmis sp. GSL018 isolated from the Great Salt Lake, Utah.</title>
        <authorList>
            <person name="Jinkerson R.E."/>
            <person name="D'Adamo S."/>
            <person name="Posewitz M.C."/>
        </authorList>
    </citation>
    <scope>NUCLEOTIDE SEQUENCE</scope>
    <source>
        <strain evidence="2">GSL018</strain>
    </source>
</reference>